<feature type="transmembrane region" description="Helical" evidence="13">
    <location>
        <begin position="89"/>
        <end position="108"/>
    </location>
</feature>
<evidence type="ECO:0000313" key="15">
    <source>
        <dbReference type="EMBL" id="ACS44132.1"/>
    </source>
</evidence>
<dbReference type="GO" id="GO:0046583">
    <property type="term" value="F:monoatomic cation efflux transmembrane transporter activity"/>
    <property type="evidence" value="ECO:0007669"/>
    <property type="project" value="TreeGrafter"/>
</dbReference>
<dbReference type="Proteomes" id="UP000009081">
    <property type="component" value="Plasmid p1META1"/>
</dbReference>
<keyword evidence="3" id="KW-0171">Cobalt transport</keyword>
<dbReference type="InterPro" id="IPR051224">
    <property type="entry name" value="NiCoT_RcnA"/>
</dbReference>
<keyword evidence="7 13" id="KW-0812">Transmembrane</keyword>
<feature type="transmembrane region" description="Helical" evidence="13">
    <location>
        <begin position="279"/>
        <end position="297"/>
    </location>
</feature>
<dbReference type="GO" id="GO:0006824">
    <property type="term" value="P:cobalt ion transport"/>
    <property type="evidence" value="ECO:0007669"/>
    <property type="project" value="UniProtKB-KW"/>
</dbReference>
<comment type="similarity">
    <text evidence="13">Belongs to the NiCoT transporter (TC 2.A.52) family.</text>
</comment>
<evidence type="ECO:0000256" key="12">
    <source>
        <dbReference type="ARBA" id="ARBA00023285"/>
    </source>
</evidence>
<feature type="region of interest" description="Disordered" evidence="14">
    <location>
        <begin position="1"/>
        <end position="40"/>
    </location>
</feature>
<protein>
    <recommendedName>
        <fullName evidence="13">Nickel/cobalt efflux system</fullName>
    </recommendedName>
</protein>
<comment type="function">
    <text evidence="1">Efflux system for nickel and cobalt.</text>
</comment>
<accession>C5B6Q0</accession>
<evidence type="ECO:0000256" key="8">
    <source>
        <dbReference type="ARBA" id="ARBA00022989"/>
    </source>
</evidence>
<dbReference type="GO" id="GO:0032025">
    <property type="term" value="P:response to cobalt ion"/>
    <property type="evidence" value="ECO:0007669"/>
    <property type="project" value="TreeGrafter"/>
</dbReference>
<dbReference type="PANTHER" id="PTHR40659">
    <property type="entry name" value="NICKEL/COBALT EFFLUX SYSTEM RCNA"/>
    <property type="match status" value="1"/>
</dbReference>
<geneLocation type="plasmid" evidence="15 16">
    <name>p1META1</name>
</geneLocation>
<dbReference type="PANTHER" id="PTHR40659:SF1">
    <property type="entry name" value="NICKEL_COBALT EFFLUX SYSTEM RCNA"/>
    <property type="match status" value="1"/>
</dbReference>
<keyword evidence="11 13" id="KW-0472">Membrane</keyword>
<keyword evidence="9" id="KW-0406">Ion transport</keyword>
<keyword evidence="4 13" id="KW-0813">Transport</keyword>
<feature type="compositionally biased region" description="Low complexity" evidence="14">
    <location>
        <begin position="13"/>
        <end position="36"/>
    </location>
</feature>
<evidence type="ECO:0000256" key="3">
    <source>
        <dbReference type="ARBA" id="ARBA00022426"/>
    </source>
</evidence>
<evidence type="ECO:0000256" key="11">
    <source>
        <dbReference type="ARBA" id="ARBA00023136"/>
    </source>
</evidence>
<dbReference type="GO" id="GO:0015099">
    <property type="term" value="F:nickel cation transmembrane transporter activity"/>
    <property type="evidence" value="ECO:0007669"/>
    <property type="project" value="UniProtKB-UniRule"/>
</dbReference>
<feature type="transmembrane region" description="Helical" evidence="13">
    <location>
        <begin position="202"/>
        <end position="226"/>
    </location>
</feature>
<proteinExistence type="inferred from homology"/>
<evidence type="ECO:0000256" key="13">
    <source>
        <dbReference type="RuleBase" id="RU362101"/>
    </source>
</evidence>
<keyword evidence="10" id="KW-0921">Nickel transport</keyword>
<dbReference type="GO" id="GO:0005886">
    <property type="term" value="C:plasma membrane"/>
    <property type="evidence" value="ECO:0007669"/>
    <property type="project" value="UniProtKB-SubCell"/>
</dbReference>
<keyword evidence="8 13" id="KW-1133">Transmembrane helix</keyword>
<sequence>MLLPMAMPSSTRTIPTFATAGPTTPIPTSSTPFTSAGQPCGRAERLPCLPGTSDRGKPTEMLDLLTAVQRGLHTLLTDRIGGFAQTRNLAVLVSMLPFGIAFGTVHALTPGHGKTVLSGYLVGSRLTPLRSLAVSGALTVTHIGSAVLLAVAGAPILSRTFGMFGRAPTLERASHLLLIGLGLWILVRAMRGRSHAHDQRDGVLVGVSAGLVPCPLTLFAMLMAIAKGVPEAGLIFALAMTGGIGLTLGVVALAALAAGRWLQERLKENQTRLRSIGRALDIGSGAALVGLALYGMVQA</sequence>
<feature type="transmembrane region" description="Helical" evidence="13">
    <location>
        <begin position="173"/>
        <end position="190"/>
    </location>
</feature>
<evidence type="ECO:0000256" key="1">
    <source>
        <dbReference type="ARBA" id="ARBA00002510"/>
    </source>
</evidence>
<dbReference type="Pfam" id="PF03824">
    <property type="entry name" value="NicO"/>
    <property type="match status" value="1"/>
</dbReference>
<dbReference type="InterPro" id="IPR011541">
    <property type="entry name" value="Ni/Co_transpt_high_affinity"/>
</dbReference>
<evidence type="ECO:0000256" key="9">
    <source>
        <dbReference type="ARBA" id="ARBA00023065"/>
    </source>
</evidence>
<dbReference type="HOGENOM" id="CLU_058605_0_2_5"/>
<name>C5B6Q0_METEA</name>
<reference evidence="15 16" key="1">
    <citation type="journal article" date="2009" name="PLoS ONE">
        <title>Methylobacterium genome sequences: a reference blueprint to investigate microbial metabolism of C1 compounds from natural and industrial sources.</title>
        <authorList>
            <person name="Vuilleumier S."/>
            <person name="Chistoserdova L."/>
            <person name="Lee M.-C."/>
            <person name="Bringel F."/>
            <person name="Lajus A."/>
            <person name="Zhou Y."/>
            <person name="Gourion B."/>
            <person name="Barbe V."/>
            <person name="Chang J."/>
            <person name="Cruveiller S."/>
            <person name="Dossat C."/>
            <person name="Gillett W."/>
            <person name="Gruffaz C."/>
            <person name="Haugen E."/>
            <person name="Hourcade E."/>
            <person name="Levy R."/>
            <person name="Mangenot S."/>
            <person name="Muller E."/>
            <person name="Nadalig T."/>
            <person name="Pagni M."/>
            <person name="Penny C."/>
            <person name="Peyraud R."/>
            <person name="Robinson D.G."/>
            <person name="Roche D."/>
            <person name="Rouy Z."/>
            <person name="Saenampechek C."/>
            <person name="Salvignol G."/>
            <person name="Vallenet D."/>
            <person name="Wu Z."/>
            <person name="Marx C.J."/>
            <person name="Vorholt J.A."/>
            <person name="Olson M.V."/>
            <person name="Kaul R."/>
            <person name="Weissenbach J."/>
            <person name="Medigue C."/>
            <person name="Lidstrom M.E."/>
        </authorList>
    </citation>
    <scope>NUCLEOTIDE SEQUENCE [LARGE SCALE GENOMIC DNA]</scope>
    <source>
        <strain evidence="16">ATCC 14718 / DSM 1338 / JCM 2805 / NCIMB 9133 / AM1</strain>
    </source>
</reference>
<evidence type="ECO:0000256" key="5">
    <source>
        <dbReference type="ARBA" id="ARBA00022475"/>
    </source>
</evidence>
<feature type="transmembrane region" description="Helical" evidence="13">
    <location>
        <begin position="232"/>
        <end position="258"/>
    </location>
</feature>
<dbReference type="GO" id="GO:0010045">
    <property type="term" value="P:response to nickel cation"/>
    <property type="evidence" value="ECO:0007669"/>
    <property type="project" value="TreeGrafter"/>
</dbReference>
<evidence type="ECO:0000256" key="10">
    <source>
        <dbReference type="ARBA" id="ARBA00023112"/>
    </source>
</evidence>
<keyword evidence="15" id="KW-0614">Plasmid</keyword>
<dbReference type="KEGG" id="mea:Mex_p10026"/>
<evidence type="ECO:0000256" key="4">
    <source>
        <dbReference type="ARBA" id="ARBA00022448"/>
    </source>
</evidence>
<evidence type="ECO:0000256" key="14">
    <source>
        <dbReference type="SAM" id="MobiDB-lite"/>
    </source>
</evidence>
<feature type="transmembrane region" description="Helical" evidence="13">
    <location>
        <begin position="129"/>
        <end position="153"/>
    </location>
</feature>
<gene>
    <name evidence="15" type="ordered locus">MexAM1_p1METAp0026</name>
</gene>
<dbReference type="EMBL" id="CP001512">
    <property type="protein sequence ID" value="ACS44132.1"/>
    <property type="molecule type" value="Genomic_DNA"/>
</dbReference>
<evidence type="ECO:0000256" key="2">
    <source>
        <dbReference type="ARBA" id="ARBA00004651"/>
    </source>
</evidence>
<organism evidence="15 16">
    <name type="scientific">Methylorubrum extorquens (strain ATCC 14718 / DSM 1338 / JCM 2805 / NCIMB 9133 / AM1)</name>
    <name type="common">Methylobacterium extorquens</name>
    <dbReference type="NCBI Taxonomy" id="272630"/>
    <lineage>
        <taxon>Bacteria</taxon>
        <taxon>Pseudomonadati</taxon>
        <taxon>Pseudomonadota</taxon>
        <taxon>Alphaproteobacteria</taxon>
        <taxon>Hyphomicrobiales</taxon>
        <taxon>Methylobacteriaceae</taxon>
        <taxon>Methylorubrum</taxon>
    </lineage>
</organism>
<evidence type="ECO:0000256" key="7">
    <source>
        <dbReference type="ARBA" id="ARBA00022692"/>
    </source>
</evidence>
<dbReference type="AlphaFoldDB" id="C5B6Q0"/>
<keyword evidence="6" id="KW-0533">Nickel</keyword>
<keyword evidence="16" id="KW-1185">Reference proteome</keyword>
<evidence type="ECO:0000256" key="6">
    <source>
        <dbReference type="ARBA" id="ARBA00022596"/>
    </source>
</evidence>
<comment type="subcellular location">
    <subcellularLocation>
        <location evidence="2 13">Cell membrane</location>
        <topology evidence="2 13">Multi-pass membrane protein</topology>
    </subcellularLocation>
</comment>
<keyword evidence="5" id="KW-1003">Cell membrane</keyword>
<evidence type="ECO:0000313" key="16">
    <source>
        <dbReference type="Proteomes" id="UP000009081"/>
    </source>
</evidence>
<keyword evidence="12" id="KW-0170">Cobalt</keyword>